<dbReference type="EMBL" id="RWGX01000006">
    <property type="protein sequence ID" value="RVU86814.1"/>
    <property type="molecule type" value="Genomic_DNA"/>
</dbReference>
<organism evidence="1">
    <name type="scientific">Flavobacterium columnare</name>
    <dbReference type="NCBI Taxonomy" id="996"/>
    <lineage>
        <taxon>Bacteria</taxon>
        <taxon>Pseudomonadati</taxon>
        <taxon>Bacteroidota</taxon>
        <taxon>Flavobacteriia</taxon>
        <taxon>Flavobacteriales</taxon>
        <taxon>Flavobacteriaceae</taxon>
        <taxon>Flavobacterium</taxon>
    </lineage>
</organism>
<dbReference type="AlphaFoldDB" id="A0AA94JQD3"/>
<protein>
    <submittedName>
        <fullName evidence="1">Uncharacterized protein</fullName>
    </submittedName>
</protein>
<sequence>MQFLKNVFVTLLIVCLYSCKDNTAILQKEPQEQSSKINKTQTSKLFSDVFEFVSYNDDGDYQLINFRKNAKIYSFINDTNDDRTLLRGDKVEVHWKMDTIYIAGDGETPELAEWLVSFKKIKEGKLSQFRKTYKKEFKYHWFNENEYSEEYLKQLYTWVEYYVANSDNELLKAHLEAGDALEYSIEQQVREGKTYTLIGLGTSFEGRMTKIKWLYYDAEKDDLYAYDLGNDILVLFP</sequence>
<dbReference type="RefSeq" id="WP_127822470.1">
    <property type="nucleotide sequence ID" value="NZ_RWGX02000013.1"/>
</dbReference>
<accession>A0AA94JQD3</accession>
<name>A0AA94JQD3_9FLAO</name>
<evidence type="ECO:0000313" key="1">
    <source>
        <dbReference type="EMBL" id="RVU86814.1"/>
    </source>
</evidence>
<gene>
    <name evidence="1" type="ORF">EJB19_14780</name>
</gene>
<comment type="caution">
    <text evidence="1">The sequence shown here is derived from an EMBL/GenBank/DDBJ whole genome shotgun (WGS) entry which is preliminary data.</text>
</comment>
<reference evidence="1" key="1">
    <citation type="submission" date="2018-12" db="EMBL/GenBank/DDBJ databases">
        <title>Draft genome sequence of Flaovobacterium columnare BGFS27 isolated from channel catfish in Alabama.</title>
        <authorList>
            <person name="Cai W."/>
            <person name="Arias C."/>
        </authorList>
    </citation>
    <scope>NUCLEOTIDE SEQUENCE [LARGE SCALE GENOMIC DNA]</scope>
    <source>
        <strain evidence="1">BGFS27</strain>
    </source>
</reference>
<proteinExistence type="predicted"/>